<evidence type="ECO:0008006" key="5">
    <source>
        <dbReference type="Google" id="ProtNLM"/>
    </source>
</evidence>
<name>A0A9P6CJX1_9AGAR</name>
<dbReference type="GO" id="GO:0051315">
    <property type="term" value="P:attachment of mitotic spindle microtubules to kinetochore"/>
    <property type="evidence" value="ECO:0007669"/>
    <property type="project" value="TreeGrafter"/>
</dbReference>
<feature type="non-terminal residue" evidence="3">
    <location>
        <position position="1"/>
    </location>
</feature>
<dbReference type="Proteomes" id="UP000807353">
    <property type="component" value="Unassembled WGS sequence"/>
</dbReference>
<dbReference type="InterPro" id="IPR038608">
    <property type="entry name" value="Csm1/Pcs1_C_sf"/>
</dbReference>
<feature type="region of interest" description="Disordered" evidence="2">
    <location>
        <begin position="1"/>
        <end position="166"/>
    </location>
</feature>
<feature type="compositionally biased region" description="Acidic residues" evidence="2">
    <location>
        <begin position="117"/>
        <end position="126"/>
    </location>
</feature>
<feature type="coiled-coil region" evidence="1">
    <location>
        <begin position="248"/>
        <end position="282"/>
    </location>
</feature>
<dbReference type="GO" id="GO:0072686">
    <property type="term" value="C:mitotic spindle"/>
    <property type="evidence" value="ECO:0007669"/>
    <property type="project" value="TreeGrafter"/>
</dbReference>
<sequence>DFGGLAPTTPLVRVKPRNLARTAKPNSRADPGPSTKPAGGLPKAGRKNARVTVNNSDIEEITVVENTVNGVDPFQTQLRAKKPPSRTEAPPANGKQKAKGKAKAVPKATRQASMEFETIDDEEEDRIEILEAKDVDGRARPETPPGPPNKRRKKNTDPTQMNDDDGTSRLAEQLHRAQTQIDDLSNQLENLFKLRTTEAEDALHQQEIKYEASMQAQQLLIEKLNSQLAQKEPLTSTGKASILNLITREAADEEKRALQREVERLKKAIEDNQRLIQEKDEIIVTMGQTVSPDHSKLLLEQDLRYELKVEVNKAKDLAVKLGQHPPGTARFKAGPVVPDPKHGEVIKFYEDLTNLLITNVKPQTSMSEDEWILSCIFTFVDTEDASNDIRKSLNFTLRTCDEPAAGSEESVKSIHYVPLELDKEPEEYVTDLGFLGLPFTFPRDQLPLFLRTIYNNMGDATREKTEDDSDNDDSVQFVERRSPHPQID</sequence>
<feature type="region of interest" description="Disordered" evidence="2">
    <location>
        <begin position="461"/>
        <end position="488"/>
    </location>
</feature>
<evidence type="ECO:0000256" key="1">
    <source>
        <dbReference type="SAM" id="Coils"/>
    </source>
</evidence>
<organism evidence="3 4">
    <name type="scientific">Collybia nuda</name>
    <dbReference type="NCBI Taxonomy" id="64659"/>
    <lineage>
        <taxon>Eukaryota</taxon>
        <taxon>Fungi</taxon>
        <taxon>Dikarya</taxon>
        <taxon>Basidiomycota</taxon>
        <taxon>Agaricomycotina</taxon>
        <taxon>Agaricomycetes</taxon>
        <taxon>Agaricomycetidae</taxon>
        <taxon>Agaricales</taxon>
        <taxon>Tricholomatineae</taxon>
        <taxon>Clitocybaceae</taxon>
        <taxon>Collybia</taxon>
    </lineage>
</organism>
<dbReference type="OrthoDB" id="3216420at2759"/>
<keyword evidence="4" id="KW-1185">Reference proteome</keyword>
<keyword evidence="1" id="KW-0175">Coiled coil</keyword>
<comment type="caution">
    <text evidence="3">The sequence shown here is derived from an EMBL/GenBank/DDBJ whole genome shotgun (WGS) entry which is preliminary data.</text>
</comment>
<evidence type="ECO:0000313" key="3">
    <source>
        <dbReference type="EMBL" id="KAF9469281.1"/>
    </source>
</evidence>
<dbReference type="EMBL" id="MU150230">
    <property type="protein sequence ID" value="KAF9469281.1"/>
    <property type="molecule type" value="Genomic_DNA"/>
</dbReference>
<dbReference type="GO" id="GO:0034506">
    <property type="term" value="C:chromosome, centromeric core domain"/>
    <property type="evidence" value="ECO:0007669"/>
    <property type="project" value="TreeGrafter"/>
</dbReference>
<dbReference type="Gene3D" id="3.90.1150.80">
    <property type="match status" value="1"/>
</dbReference>
<evidence type="ECO:0000313" key="4">
    <source>
        <dbReference type="Proteomes" id="UP000807353"/>
    </source>
</evidence>
<feature type="compositionally biased region" description="Basic and acidic residues" evidence="2">
    <location>
        <begin position="127"/>
        <end position="141"/>
    </location>
</feature>
<dbReference type="GO" id="GO:0045144">
    <property type="term" value="P:meiotic sister chromatid segregation"/>
    <property type="evidence" value="ECO:0007669"/>
    <property type="project" value="TreeGrafter"/>
</dbReference>
<evidence type="ECO:0000256" key="2">
    <source>
        <dbReference type="SAM" id="MobiDB-lite"/>
    </source>
</evidence>
<protein>
    <recommendedName>
        <fullName evidence="5">Monopolin complex subunit Csm1/Pcs1 C-terminal domain-containing protein</fullName>
    </recommendedName>
</protein>
<feature type="coiled-coil region" evidence="1">
    <location>
        <begin position="167"/>
        <end position="194"/>
    </location>
</feature>
<gene>
    <name evidence="3" type="ORF">BDZ94DRAFT_1151884</name>
</gene>
<dbReference type="InterPro" id="IPR040349">
    <property type="entry name" value="Csm1/Pcs1"/>
</dbReference>
<proteinExistence type="predicted"/>
<dbReference type="CDD" id="cd23787">
    <property type="entry name" value="RWD_CSM1"/>
    <property type="match status" value="1"/>
</dbReference>
<dbReference type="AlphaFoldDB" id="A0A9P6CJX1"/>
<dbReference type="GO" id="GO:0005730">
    <property type="term" value="C:nucleolus"/>
    <property type="evidence" value="ECO:0007669"/>
    <property type="project" value="TreeGrafter"/>
</dbReference>
<dbReference type="GO" id="GO:0033551">
    <property type="term" value="C:monopolin complex"/>
    <property type="evidence" value="ECO:0007669"/>
    <property type="project" value="InterPro"/>
</dbReference>
<dbReference type="PANTHER" id="PTHR28006:SF1">
    <property type="entry name" value="MONOPOLIN COMPLEX SUBUNIT CSM1"/>
    <property type="match status" value="1"/>
</dbReference>
<reference evidence="3" key="1">
    <citation type="submission" date="2020-11" db="EMBL/GenBank/DDBJ databases">
        <authorList>
            <consortium name="DOE Joint Genome Institute"/>
            <person name="Ahrendt S."/>
            <person name="Riley R."/>
            <person name="Andreopoulos W."/>
            <person name="Labutti K."/>
            <person name="Pangilinan J."/>
            <person name="Ruiz-Duenas F.J."/>
            <person name="Barrasa J.M."/>
            <person name="Sanchez-Garcia M."/>
            <person name="Camarero S."/>
            <person name="Miyauchi S."/>
            <person name="Serrano A."/>
            <person name="Linde D."/>
            <person name="Babiker R."/>
            <person name="Drula E."/>
            <person name="Ayuso-Fernandez I."/>
            <person name="Pacheco R."/>
            <person name="Padilla G."/>
            <person name="Ferreira P."/>
            <person name="Barriuso J."/>
            <person name="Kellner H."/>
            <person name="Castanera R."/>
            <person name="Alfaro M."/>
            <person name="Ramirez L."/>
            <person name="Pisabarro A.G."/>
            <person name="Kuo A."/>
            <person name="Tritt A."/>
            <person name="Lipzen A."/>
            <person name="He G."/>
            <person name="Yan M."/>
            <person name="Ng V."/>
            <person name="Cullen D."/>
            <person name="Martin F."/>
            <person name="Rosso M.-N."/>
            <person name="Henrissat B."/>
            <person name="Hibbett D."/>
            <person name="Martinez A.T."/>
            <person name="Grigoriev I.V."/>
        </authorList>
    </citation>
    <scope>NUCLEOTIDE SEQUENCE</scope>
    <source>
        <strain evidence="3">CBS 247.69</strain>
    </source>
</reference>
<dbReference type="GO" id="GO:1990644">
    <property type="term" value="F:microtubule site clamp"/>
    <property type="evidence" value="ECO:0007669"/>
    <property type="project" value="TreeGrafter"/>
</dbReference>
<accession>A0A9P6CJX1</accession>
<feature type="compositionally biased region" description="Polar residues" evidence="2">
    <location>
        <begin position="64"/>
        <end position="78"/>
    </location>
</feature>
<dbReference type="PANTHER" id="PTHR28006">
    <property type="entry name" value="MONOPOLIN COMPLEX SUBUNIT CSM1"/>
    <property type="match status" value="1"/>
</dbReference>
<feature type="compositionally biased region" description="Basic and acidic residues" evidence="2">
    <location>
        <begin position="478"/>
        <end position="488"/>
    </location>
</feature>